<feature type="non-terminal residue" evidence="2">
    <location>
        <position position="1"/>
    </location>
</feature>
<proteinExistence type="predicted"/>
<evidence type="ECO:0000313" key="3">
    <source>
        <dbReference type="Proteomes" id="UP001153555"/>
    </source>
</evidence>
<feature type="compositionally biased region" description="Low complexity" evidence="1">
    <location>
        <begin position="34"/>
        <end position="47"/>
    </location>
</feature>
<evidence type="ECO:0000313" key="2">
    <source>
        <dbReference type="EMBL" id="CAA0840754.1"/>
    </source>
</evidence>
<feature type="compositionally biased region" description="Polar residues" evidence="1">
    <location>
        <begin position="85"/>
        <end position="113"/>
    </location>
</feature>
<protein>
    <submittedName>
        <fullName evidence="2">Uncharacterized protein</fullName>
    </submittedName>
</protein>
<dbReference type="OrthoDB" id="10623644at2759"/>
<feature type="non-terminal residue" evidence="2">
    <location>
        <position position="125"/>
    </location>
</feature>
<comment type="caution">
    <text evidence="2">The sequence shown here is derived from an EMBL/GenBank/DDBJ whole genome shotgun (WGS) entry which is preliminary data.</text>
</comment>
<evidence type="ECO:0000256" key="1">
    <source>
        <dbReference type="SAM" id="MobiDB-lite"/>
    </source>
</evidence>
<organism evidence="2 3">
    <name type="scientific">Striga hermonthica</name>
    <name type="common">Purple witchweed</name>
    <name type="synonym">Buchnera hermonthica</name>
    <dbReference type="NCBI Taxonomy" id="68872"/>
    <lineage>
        <taxon>Eukaryota</taxon>
        <taxon>Viridiplantae</taxon>
        <taxon>Streptophyta</taxon>
        <taxon>Embryophyta</taxon>
        <taxon>Tracheophyta</taxon>
        <taxon>Spermatophyta</taxon>
        <taxon>Magnoliopsida</taxon>
        <taxon>eudicotyledons</taxon>
        <taxon>Gunneridae</taxon>
        <taxon>Pentapetalae</taxon>
        <taxon>asterids</taxon>
        <taxon>lamiids</taxon>
        <taxon>Lamiales</taxon>
        <taxon>Orobanchaceae</taxon>
        <taxon>Buchnereae</taxon>
        <taxon>Striga</taxon>
    </lineage>
</organism>
<feature type="compositionally biased region" description="Low complexity" evidence="1">
    <location>
        <begin position="54"/>
        <end position="69"/>
    </location>
</feature>
<gene>
    <name evidence="2" type="ORF">SHERM_06794</name>
</gene>
<dbReference type="AlphaFoldDB" id="A0A9N7NY46"/>
<name>A0A9N7NY46_STRHE</name>
<accession>A0A9N7NY46</accession>
<dbReference type="Proteomes" id="UP001153555">
    <property type="component" value="Unassembled WGS sequence"/>
</dbReference>
<keyword evidence="3" id="KW-1185">Reference proteome</keyword>
<sequence length="125" mass="13651">DFNSKIKKIRWLSVKNLGKSNSKSRIVDQNDPTVASSAVIHSSSVAAEPHSRRQSVSPRSTSCSSPLRRQSFTEENCRTPCGRSSYISSKGPNSPTTAPKASSRTYRATQLQTPIKLAPCSRNSQ</sequence>
<feature type="region of interest" description="Disordered" evidence="1">
    <location>
        <begin position="19"/>
        <end position="125"/>
    </location>
</feature>
<reference evidence="2" key="1">
    <citation type="submission" date="2019-12" db="EMBL/GenBank/DDBJ databases">
        <authorList>
            <person name="Scholes J."/>
        </authorList>
    </citation>
    <scope>NUCLEOTIDE SEQUENCE</scope>
</reference>
<dbReference type="EMBL" id="CACSLK010034002">
    <property type="protein sequence ID" value="CAA0840754.1"/>
    <property type="molecule type" value="Genomic_DNA"/>
</dbReference>